<keyword evidence="1" id="KW-0472">Membrane</keyword>
<dbReference type="HOGENOM" id="CLU_1164599_0_0_7"/>
<proteinExistence type="predicted"/>
<feature type="transmembrane region" description="Helical" evidence="1">
    <location>
        <begin position="120"/>
        <end position="141"/>
    </location>
</feature>
<gene>
    <name evidence="2" type="ordered locus">Hoch_1992</name>
</gene>
<keyword evidence="1" id="KW-0812">Transmembrane</keyword>
<dbReference type="RefSeq" id="WP_012827146.1">
    <property type="nucleotide sequence ID" value="NC_013440.1"/>
</dbReference>
<accession>D0LFT6</accession>
<dbReference type="KEGG" id="hoh:Hoch_1992"/>
<organism evidence="2 3">
    <name type="scientific">Haliangium ochraceum (strain DSM 14365 / JCM 11303 / SMP-2)</name>
    <dbReference type="NCBI Taxonomy" id="502025"/>
    <lineage>
        <taxon>Bacteria</taxon>
        <taxon>Pseudomonadati</taxon>
        <taxon>Myxococcota</taxon>
        <taxon>Polyangia</taxon>
        <taxon>Haliangiales</taxon>
        <taxon>Kofleriaceae</taxon>
        <taxon>Haliangium</taxon>
    </lineage>
</organism>
<feature type="transmembrane region" description="Helical" evidence="1">
    <location>
        <begin position="204"/>
        <end position="229"/>
    </location>
</feature>
<dbReference type="Proteomes" id="UP000001880">
    <property type="component" value="Chromosome"/>
</dbReference>
<dbReference type="AlphaFoldDB" id="D0LFT6"/>
<evidence type="ECO:0000256" key="1">
    <source>
        <dbReference type="SAM" id="Phobius"/>
    </source>
</evidence>
<dbReference type="STRING" id="502025.Hoch_1992"/>
<reference evidence="2 3" key="1">
    <citation type="journal article" date="2010" name="Stand. Genomic Sci.">
        <title>Complete genome sequence of Haliangium ochraceum type strain (SMP-2).</title>
        <authorList>
            <consortium name="US DOE Joint Genome Institute (JGI-PGF)"/>
            <person name="Ivanova N."/>
            <person name="Daum C."/>
            <person name="Lang E."/>
            <person name="Abt B."/>
            <person name="Kopitz M."/>
            <person name="Saunders E."/>
            <person name="Lapidus A."/>
            <person name="Lucas S."/>
            <person name="Glavina Del Rio T."/>
            <person name="Nolan M."/>
            <person name="Tice H."/>
            <person name="Copeland A."/>
            <person name="Cheng J.F."/>
            <person name="Chen F."/>
            <person name="Bruce D."/>
            <person name="Goodwin L."/>
            <person name="Pitluck S."/>
            <person name="Mavromatis K."/>
            <person name="Pati A."/>
            <person name="Mikhailova N."/>
            <person name="Chen A."/>
            <person name="Palaniappan K."/>
            <person name="Land M."/>
            <person name="Hauser L."/>
            <person name="Chang Y.J."/>
            <person name="Jeffries C.D."/>
            <person name="Detter J.C."/>
            <person name="Brettin T."/>
            <person name="Rohde M."/>
            <person name="Goker M."/>
            <person name="Bristow J."/>
            <person name="Markowitz V."/>
            <person name="Eisen J.A."/>
            <person name="Hugenholtz P."/>
            <person name="Kyrpides N.C."/>
            <person name="Klenk H.P."/>
        </authorList>
    </citation>
    <scope>NUCLEOTIDE SEQUENCE [LARGE SCALE GENOMIC DNA]</scope>
    <source>
        <strain evidence="3">DSM 14365 / CIP 107738 / JCM 11303 / AJ 13395 / SMP-2</strain>
    </source>
</reference>
<protein>
    <submittedName>
        <fullName evidence="2">Uncharacterized protein</fullName>
    </submittedName>
</protein>
<sequence>MFRDLLQRLETTLDVPYPERAEVLRELEADLHAHYDALRELGFSDEEARATAARDSGLDDAAQASLSDLHTPAVRRLLANLPPPAREPAEWLAAGISLFTLTFFLIKEVSMFQFMREGGYGMWLVALVAGAALLIQMRRAFTWFISRDHSHAALTRFTNTPLYLAAATLAAAVCGSASGFRVTLASAVEGGYGAEWILSGAYESLAPLIFGGVLAALIILVQGAIAAGLRAMQIRMPV</sequence>
<evidence type="ECO:0000313" key="3">
    <source>
        <dbReference type="Proteomes" id="UP000001880"/>
    </source>
</evidence>
<keyword evidence="3" id="KW-1185">Reference proteome</keyword>
<dbReference type="EMBL" id="CP001804">
    <property type="protein sequence ID" value="ACY14538.1"/>
    <property type="molecule type" value="Genomic_DNA"/>
</dbReference>
<feature type="transmembrane region" description="Helical" evidence="1">
    <location>
        <begin position="162"/>
        <end position="184"/>
    </location>
</feature>
<name>D0LFT6_HALO1</name>
<evidence type="ECO:0000313" key="2">
    <source>
        <dbReference type="EMBL" id="ACY14538.1"/>
    </source>
</evidence>
<keyword evidence="1" id="KW-1133">Transmembrane helix</keyword>